<dbReference type="GO" id="GO:0042597">
    <property type="term" value="C:periplasmic space"/>
    <property type="evidence" value="ECO:0007669"/>
    <property type="project" value="UniProtKB-ARBA"/>
</dbReference>
<keyword evidence="6" id="KW-1185">Reference proteome</keyword>
<dbReference type="GO" id="GO:0015833">
    <property type="term" value="P:peptide transport"/>
    <property type="evidence" value="ECO:0007669"/>
    <property type="project" value="TreeGrafter"/>
</dbReference>
<evidence type="ECO:0000313" key="5">
    <source>
        <dbReference type="EMBL" id="ABN06345.1"/>
    </source>
</evidence>
<dbReference type="PIRSF" id="PIRSF002741">
    <property type="entry name" value="MppA"/>
    <property type="match status" value="1"/>
</dbReference>
<reference evidence="5 6" key="1">
    <citation type="journal article" date="2009" name="Stand. Genomic Sci.">
        <title>Complete genome sequence of Methanocorpusculum labreanum type strain Z.</title>
        <authorList>
            <person name="Anderson I.J."/>
            <person name="Sieprawska-Lupa M."/>
            <person name="Goltsman E."/>
            <person name="Lapidus A."/>
            <person name="Copeland A."/>
            <person name="Glavina Del Rio T."/>
            <person name="Tice H."/>
            <person name="Dalin E."/>
            <person name="Barry K."/>
            <person name="Pitluck S."/>
            <person name="Hauser L."/>
            <person name="Land M."/>
            <person name="Lucas S."/>
            <person name="Richardson P."/>
            <person name="Whitman W.B."/>
            <person name="Kyrpides N.C."/>
        </authorList>
    </citation>
    <scope>NUCLEOTIDE SEQUENCE [LARGE SCALE GENOMIC DNA]</scope>
    <source>
        <strain evidence="6">ATCC 43576 / DSM 4855 / Z</strain>
    </source>
</reference>
<evidence type="ECO:0000256" key="1">
    <source>
        <dbReference type="ARBA" id="ARBA00005695"/>
    </source>
</evidence>
<dbReference type="Gene3D" id="3.10.105.10">
    <property type="entry name" value="Dipeptide-binding Protein, Domain 3"/>
    <property type="match status" value="1"/>
</dbReference>
<dbReference type="InterPro" id="IPR000914">
    <property type="entry name" value="SBP_5_dom"/>
</dbReference>
<keyword evidence="3" id="KW-0732">Signal</keyword>
<dbReference type="Pfam" id="PF00496">
    <property type="entry name" value="SBP_bac_5"/>
    <property type="match status" value="1"/>
</dbReference>
<evidence type="ECO:0000313" key="6">
    <source>
        <dbReference type="Proteomes" id="UP000000365"/>
    </source>
</evidence>
<dbReference type="STRING" id="410358.Mlab_0169"/>
<dbReference type="Gene3D" id="3.40.190.10">
    <property type="entry name" value="Periplasmic binding protein-like II"/>
    <property type="match status" value="1"/>
</dbReference>
<dbReference type="PANTHER" id="PTHR30290:SF9">
    <property type="entry name" value="OLIGOPEPTIDE-BINDING PROTEIN APPA"/>
    <property type="match status" value="1"/>
</dbReference>
<evidence type="ECO:0000256" key="3">
    <source>
        <dbReference type="ARBA" id="ARBA00022729"/>
    </source>
</evidence>
<keyword evidence="2" id="KW-0813">Transport</keyword>
<dbReference type="HOGENOM" id="CLU_017028_8_5_2"/>
<dbReference type="RefSeq" id="WP_011832546.1">
    <property type="nucleotide sequence ID" value="NC_008942.1"/>
</dbReference>
<protein>
    <submittedName>
        <fullName evidence="5">Extracellular solute-binding protein, family 5</fullName>
    </submittedName>
</protein>
<dbReference type="PANTHER" id="PTHR30290">
    <property type="entry name" value="PERIPLASMIC BINDING COMPONENT OF ABC TRANSPORTER"/>
    <property type="match status" value="1"/>
</dbReference>
<dbReference type="OrthoDB" id="131563at2157"/>
<accession>A2SPT9</accession>
<dbReference type="CDD" id="cd08518">
    <property type="entry name" value="PBP2_NikA_DppA_OppA_like_19"/>
    <property type="match status" value="1"/>
</dbReference>
<dbReference type="GO" id="GO:0043190">
    <property type="term" value="C:ATP-binding cassette (ABC) transporter complex"/>
    <property type="evidence" value="ECO:0007669"/>
    <property type="project" value="InterPro"/>
</dbReference>
<sequence>MKSKKVFFGMAVCALILVCMTAGCVDTATDMSNTLVYAGEGVDSINPIFDTHGELTNVVFSGLMTYDANNQPIVDLAESYTYDDKNMTYTFKLKKGVTWHDGEPFTADDVVFTYNTMLTDAAVSSSVRSDYEDIATVTAPDDYTVVITMDKYNAAMLDYFALGILPKHLLEGKDIATDSFNQNPIGTGKYKLSDWDTAGGMIILERNTDYYGNVPNIERVIYKTVGVESTKATMLMTGEADLAWLNSNYAKQFRGKSGYTNYDFQTADYRGAAMDFRTDFWKKNGDSVGVLNYAIDKDAIVNSVLDGRGIVAFSPMQLNSYGGDTAADIYSYNLTKFAEEMEKLGWVKGSDGIYERNGQKFHFTIQTRDYEEERVDIANLMSQMLETAGVDMEVVLVTKFDWNSGYNGFLAGYATEYDPDMMYAQFTTNGSSNTMKYSNAEVDEILTQARHEANPSVRKQLYGEFEQVFAETPGVLLTAYLEGNYVGIDGLSGLNTDKLLGHHAVGVMWNIENWTLSK</sequence>
<organism evidence="5 6">
    <name type="scientific">Methanocorpusculum labreanum (strain ATCC 43576 / DSM 4855 / Z)</name>
    <dbReference type="NCBI Taxonomy" id="410358"/>
    <lineage>
        <taxon>Archaea</taxon>
        <taxon>Methanobacteriati</taxon>
        <taxon>Methanobacteriota</taxon>
        <taxon>Stenosarchaea group</taxon>
        <taxon>Methanomicrobia</taxon>
        <taxon>Methanomicrobiales</taxon>
        <taxon>Methanocorpusculaceae</taxon>
        <taxon>Methanocorpusculum</taxon>
    </lineage>
</organism>
<dbReference type="FunFam" id="3.90.76.10:FF:000004">
    <property type="entry name" value="Peptide ABC transporter substrate-binding protein"/>
    <property type="match status" value="1"/>
</dbReference>
<dbReference type="SUPFAM" id="SSF53850">
    <property type="entry name" value="Periplasmic binding protein-like II"/>
    <property type="match status" value="1"/>
</dbReference>
<dbReference type="Gene3D" id="3.90.76.10">
    <property type="entry name" value="Dipeptide-binding Protein, Domain 1"/>
    <property type="match status" value="1"/>
</dbReference>
<evidence type="ECO:0000259" key="4">
    <source>
        <dbReference type="Pfam" id="PF00496"/>
    </source>
</evidence>
<dbReference type="InterPro" id="IPR030678">
    <property type="entry name" value="Peptide/Ni-bd"/>
</dbReference>
<dbReference type="EMBL" id="CP000559">
    <property type="protein sequence ID" value="ABN06345.1"/>
    <property type="molecule type" value="Genomic_DNA"/>
</dbReference>
<evidence type="ECO:0000256" key="2">
    <source>
        <dbReference type="ARBA" id="ARBA00022448"/>
    </source>
</evidence>
<dbReference type="GO" id="GO:1904680">
    <property type="term" value="F:peptide transmembrane transporter activity"/>
    <property type="evidence" value="ECO:0007669"/>
    <property type="project" value="TreeGrafter"/>
</dbReference>
<dbReference type="GeneID" id="4795860"/>
<dbReference type="PROSITE" id="PS51257">
    <property type="entry name" value="PROKAR_LIPOPROTEIN"/>
    <property type="match status" value="1"/>
</dbReference>
<proteinExistence type="inferred from homology"/>
<dbReference type="eggNOG" id="arCOG01534">
    <property type="taxonomic scope" value="Archaea"/>
</dbReference>
<feature type="domain" description="Solute-binding protein family 5" evidence="4">
    <location>
        <begin position="72"/>
        <end position="430"/>
    </location>
</feature>
<name>A2SPT9_METLZ</name>
<comment type="similarity">
    <text evidence="1">Belongs to the bacterial solute-binding protein 5 family.</text>
</comment>
<dbReference type="AlphaFoldDB" id="A2SPT9"/>
<dbReference type="KEGG" id="mla:Mlab_0169"/>
<gene>
    <name evidence="5" type="ordered locus">Mlab_0169</name>
</gene>
<dbReference type="InterPro" id="IPR039424">
    <property type="entry name" value="SBP_5"/>
</dbReference>
<dbReference type="Proteomes" id="UP000000365">
    <property type="component" value="Chromosome"/>
</dbReference>